<dbReference type="EMBL" id="MOOE01000008">
    <property type="protein sequence ID" value="KAK1526069.1"/>
    <property type="molecule type" value="Genomic_DNA"/>
</dbReference>
<dbReference type="Proteomes" id="UP001240678">
    <property type="component" value="Unassembled WGS sequence"/>
</dbReference>
<sequence>MSITLLKHTHLLPWTSDGRPILQRNTDTVLNWRSGGYHLVELDLHPQRADCPIILTTEGFERCPRCLVVAGHIEIDEHIFQRLKCGREHEEAVDFCVMRCGRPFSAAADPSKARFTHEKTCDGTVPMLSLDGETLACPRCRFPGLQWDTFSRHISKCQGDRRDAAKDVHEIWLGLKSQKYMAECKCGFLITFRASSTHVCGLAGDPAWFGVLKDIPDTSVPLLKWYQDHDLGFGGAPLSTHSASISSPLTYASQVPLHKLPADGVAIADEVVARHYVLFNCLISNAQPSEDLVSKIAAVQDLLRLFYVRSEAFVRYCKRQAEGLEEEGPPEAIDEDFVVGDDPEAGEGLEDDLVEELDVVQRVLDDFGNTDSLLGHLGSGLPHGKSFIHPINYHAETRNLTREFLAKMKTLAVDQRSELADDAVKGLRNLLNRATLQWAGITHDEPVLSRACPGFQWRHAQHACPWGVENIDLSHAHITPKFGAFYLIAPACSGCWDLAAKFAKWVNLSKYSSDGRPICCSNGCQETRWIGKLCKSHRETDHRKRVRDTITLASDSKGTIDNALQALLTTEDLETSLSHVTPRERGNPHDPWERVAAEVFGECQPTNVFFVDTEWAYAEGRRLLFEVSFVDGSGKNLLTTTIDHGCTIEHLTLPFKRNYRNIIPYALGIYSREGNNRPAQLDDQTHGLTPDELRDRMREIGIGPDSIVVEWSVGRCDRANVTECVGSDFDSGTWVTGMEVLKTMGWRGTRQLISLFSLFFPNDPKRWRAHRANIDAIKTLQLMRKLLGYLYRPRSS</sequence>
<protein>
    <submittedName>
        <fullName evidence="1">Uncharacterized protein</fullName>
    </submittedName>
</protein>
<evidence type="ECO:0000313" key="1">
    <source>
        <dbReference type="EMBL" id="KAK1526069.1"/>
    </source>
</evidence>
<proteinExistence type="predicted"/>
<dbReference type="RefSeq" id="XP_060312922.1">
    <property type="nucleotide sequence ID" value="XM_060456648.1"/>
</dbReference>
<gene>
    <name evidence="1" type="ORF">CCOS01_08487</name>
</gene>
<accession>A0AAI9YWS1</accession>
<name>A0AAI9YWS1_9PEZI</name>
<comment type="caution">
    <text evidence="1">The sequence shown here is derived from an EMBL/GenBank/DDBJ whole genome shotgun (WGS) entry which is preliminary data.</text>
</comment>
<reference evidence="1 2" key="1">
    <citation type="submission" date="2016-10" db="EMBL/GenBank/DDBJ databases">
        <title>The genome sequence of Colletotrichum fioriniae PJ7.</title>
        <authorList>
            <person name="Baroncelli R."/>
        </authorList>
    </citation>
    <scope>NUCLEOTIDE SEQUENCE [LARGE SCALE GENOMIC DNA]</scope>
    <source>
        <strain evidence="1 2">IMI 309622</strain>
    </source>
</reference>
<evidence type="ECO:0000313" key="2">
    <source>
        <dbReference type="Proteomes" id="UP001240678"/>
    </source>
</evidence>
<dbReference type="AlphaFoldDB" id="A0AAI9YWS1"/>
<keyword evidence="2" id="KW-1185">Reference proteome</keyword>
<organism evidence="1 2">
    <name type="scientific">Colletotrichum costaricense</name>
    <dbReference type="NCBI Taxonomy" id="1209916"/>
    <lineage>
        <taxon>Eukaryota</taxon>
        <taxon>Fungi</taxon>
        <taxon>Dikarya</taxon>
        <taxon>Ascomycota</taxon>
        <taxon>Pezizomycotina</taxon>
        <taxon>Sordariomycetes</taxon>
        <taxon>Hypocreomycetidae</taxon>
        <taxon>Glomerellales</taxon>
        <taxon>Glomerellaceae</taxon>
        <taxon>Colletotrichum</taxon>
        <taxon>Colletotrichum acutatum species complex</taxon>
    </lineage>
</organism>
<dbReference type="GeneID" id="85340195"/>